<sequence>MVIAVGNDIQLVSDSDQGVIVTSVGKVPGASAVLDIAWSNASGYEQYLATACSDNSIQLWDLEPANGGTPIYRTLMVSAPVQTVAFHPRLPKLLLVVDASGIGRFIDWFASFAPGSHKLQTAASFHEAKSVAANITQGVQSLGQAAWQAQDFNIVGAVFGSRWSIWNVAADNSKTAQLQVSGTTGTHVQPGHSFFAFANTNSRLFAVANQALTHTQLASTRSLANGTDLHSRATADSDSTIQVIDLAFPQSPRTIAVYNQTAQVPSSVDLHTTGTSQSGASSVPCAYGIQGIAWLPHRIANYDVLLVAIGARILAIPATS</sequence>
<dbReference type="GO" id="GO:0031080">
    <property type="term" value="C:nuclear pore outer ring"/>
    <property type="evidence" value="ECO:0007669"/>
    <property type="project" value="InterPro"/>
</dbReference>
<evidence type="ECO:0000313" key="4">
    <source>
        <dbReference type="Proteomes" id="UP001219567"/>
    </source>
</evidence>
<keyword evidence="2" id="KW-0677">Repeat</keyword>
<keyword evidence="1" id="KW-0853">WD repeat</keyword>
<proteinExistence type="predicted"/>
<evidence type="ECO:0000256" key="1">
    <source>
        <dbReference type="ARBA" id="ARBA00022574"/>
    </source>
</evidence>
<dbReference type="SMART" id="SM00320">
    <property type="entry name" value="WD40"/>
    <property type="match status" value="2"/>
</dbReference>
<dbReference type="InterPro" id="IPR019775">
    <property type="entry name" value="WD40_repeat_CS"/>
</dbReference>
<dbReference type="InterPro" id="IPR015943">
    <property type="entry name" value="WD40/YVTN_repeat-like_dom_sf"/>
</dbReference>
<dbReference type="PROSITE" id="PS00678">
    <property type="entry name" value="WD_REPEATS_1"/>
    <property type="match status" value="1"/>
</dbReference>
<dbReference type="InterPro" id="IPR037626">
    <property type="entry name" value="NUP37"/>
</dbReference>
<dbReference type="PANTHER" id="PTHR22806:SF0">
    <property type="entry name" value="NUCLEOPORIN NUP37"/>
    <property type="match status" value="1"/>
</dbReference>
<gene>
    <name evidence="3" type="ORF">MYAM1_002151</name>
</gene>
<accession>A0AAJ5YTC2</accession>
<evidence type="ECO:0000313" key="3">
    <source>
        <dbReference type="EMBL" id="WFC99407.1"/>
    </source>
</evidence>
<organism evidence="3 4">
    <name type="scientific">Malassezia yamatoensis</name>
    <dbReference type="NCBI Taxonomy" id="253288"/>
    <lineage>
        <taxon>Eukaryota</taxon>
        <taxon>Fungi</taxon>
        <taxon>Dikarya</taxon>
        <taxon>Basidiomycota</taxon>
        <taxon>Ustilaginomycotina</taxon>
        <taxon>Malasseziomycetes</taxon>
        <taxon>Malasseziales</taxon>
        <taxon>Malasseziaceae</taxon>
        <taxon>Malassezia</taxon>
    </lineage>
</organism>
<dbReference type="Proteomes" id="UP001219567">
    <property type="component" value="Chromosome 2"/>
</dbReference>
<protein>
    <submittedName>
        <fullName evidence="3">Uncharacterized protein</fullName>
    </submittedName>
</protein>
<dbReference type="EMBL" id="CP119944">
    <property type="protein sequence ID" value="WFC99407.1"/>
    <property type="molecule type" value="Genomic_DNA"/>
</dbReference>
<dbReference type="InterPro" id="IPR001680">
    <property type="entry name" value="WD40_rpt"/>
</dbReference>
<dbReference type="PANTHER" id="PTHR22806">
    <property type="entry name" value="NUCLEOPORIN NUP37 P37 -RELATED"/>
    <property type="match status" value="1"/>
</dbReference>
<reference evidence="3 4" key="1">
    <citation type="submission" date="2023-03" db="EMBL/GenBank/DDBJ databases">
        <title>Mating type loci evolution in Malassezia.</title>
        <authorList>
            <person name="Coelho M.A."/>
        </authorList>
    </citation>
    <scope>NUCLEOTIDE SEQUENCE [LARGE SCALE GENOMIC DNA]</scope>
    <source>
        <strain evidence="3 4">CBS 9725</strain>
    </source>
</reference>
<dbReference type="Gene3D" id="2.130.10.10">
    <property type="entry name" value="YVTN repeat-like/Quinoprotein amine dehydrogenase"/>
    <property type="match status" value="1"/>
</dbReference>
<evidence type="ECO:0000256" key="2">
    <source>
        <dbReference type="ARBA" id="ARBA00022737"/>
    </source>
</evidence>
<dbReference type="AlphaFoldDB" id="A0AAJ5YTC2"/>
<keyword evidence="4" id="KW-1185">Reference proteome</keyword>
<name>A0AAJ5YTC2_9BASI</name>
<dbReference type="SUPFAM" id="SSF101908">
    <property type="entry name" value="Putative isomerase YbhE"/>
    <property type="match status" value="1"/>
</dbReference>